<dbReference type="EC" id="2.1.1.-" evidence="6"/>
<keyword evidence="5 6" id="KW-0949">S-adenosyl-L-methionine</keyword>
<reference evidence="7 8" key="1">
    <citation type="submission" date="2016-03" db="EMBL/GenBank/DDBJ databases">
        <title>Genome sequence of Mycoplasma gallinarum strain Mgn_IPT.</title>
        <authorList>
            <person name="Yacoub E."/>
            <person name="Sirand-Pugnet P."/>
            <person name="Barre A."/>
            <person name="Maurier F."/>
            <person name="Blanchard A."/>
            <person name="Ben Abdelmoumen B.M."/>
        </authorList>
    </citation>
    <scope>NUCLEOTIDE SEQUENCE [LARGE SCALE GENOMIC DNA]</scope>
    <source>
        <strain evidence="7 8">Mgn_IPT</strain>
    </source>
</reference>
<organism evidence="7 8">
    <name type="scientific">Mycoplasmopsis gallinarum</name>
    <dbReference type="NCBI Taxonomy" id="29557"/>
    <lineage>
        <taxon>Bacteria</taxon>
        <taxon>Bacillati</taxon>
        <taxon>Mycoplasmatota</taxon>
        <taxon>Mycoplasmoidales</taxon>
        <taxon>Metamycoplasmataceae</taxon>
        <taxon>Mycoplasmopsis</taxon>
    </lineage>
</organism>
<dbReference type="EMBL" id="LVLH01000040">
    <property type="protein sequence ID" value="OAB48761.1"/>
    <property type="molecule type" value="Genomic_DNA"/>
</dbReference>
<feature type="binding site" evidence="6">
    <location>
        <position position="131"/>
    </location>
    <ligand>
        <name>S-adenosyl-L-methionine</name>
        <dbReference type="ChEBI" id="CHEBI:59789"/>
    </ligand>
</feature>
<comment type="caution">
    <text evidence="7">The sequence shown here is derived from an EMBL/GenBank/DDBJ whole genome shotgun (WGS) entry which is preliminary data.</text>
</comment>
<dbReference type="PATRIC" id="fig|29557.3.peg.473"/>
<dbReference type="OrthoDB" id="9808773at2"/>
<protein>
    <recommendedName>
        <fullName evidence="6">Ribosomal RNA small subunit methyltransferase G</fullName>
        <ecNumber evidence="6">2.1.1.-</ecNumber>
    </recommendedName>
    <alternativeName>
        <fullName evidence="6">16S rRNA 7-methylguanosine methyltransferase</fullName>
        <shortName evidence="6">16S rRNA m7G methyltransferase</shortName>
    </alternativeName>
</protein>
<proteinExistence type="inferred from homology"/>
<dbReference type="GO" id="GO:0005829">
    <property type="term" value="C:cytosol"/>
    <property type="evidence" value="ECO:0007669"/>
    <property type="project" value="TreeGrafter"/>
</dbReference>
<keyword evidence="4 6" id="KW-0808">Transferase</keyword>
<evidence type="ECO:0000256" key="5">
    <source>
        <dbReference type="ARBA" id="ARBA00022691"/>
    </source>
</evidence>
<feature type="binding site" evidence="6">
    <location>
        <position position="70"/>
    </location>
    <ligand>
        <name>S-adenosyl-L-methionine</name>
        <dbReference type="ChEBI" id="CHEBI:59789"/>
    </ligand>
</feature>
<dbReference type="InterPro" id="IPR003682">
    <property type="entry name" value="rRNA_ssu_MeTfrase_G"/>
</dbReference>
<dbReference type="AlphaFoldDB" id="A0A168R9Q6"/>
<name>A0A168R9Q6_9BACT</name>
<sequence>MRKELDSKIYKYLELVYSKNQVMNITGFKNKEDILNEGIINSLLAFEPLINQIDPNSIYSLLDIGAGPGFPSVPVLIENQSLFKLTIMESQKKRCEFLKNVSEDLNLNFQIINSRAEEYNHNYVFDFITARALSSIKNIFLMSHHLLKKNGYWYLLKGENYQAEINEFLHFFPEKSKDIEIFKYLTFDNKLSYIVKIKKTKNTPKNWPLKWNNILNYKK</sequence>
<gene>
    <name evidence="6 7" type="primary">rsmG</name>
    <name evidence="7" type="ORF">MGALLINA_04780</name>
</gene>
<accession>A0A168R9Q6</accession>
<comment type="subcellular location">
    <subcellularLocation>
        <location evidence="6">Cytoplasm</location>
    </subcellularLocation>
</comment>
<keyword evidence="8" id="KW-1185">Reference proteome</keyword>
<keyword evidence="2 6" id="KW-0698">rRNA processing</keyword>
<keyword evidence="1 6" id="KW-0963">Cytoplasm</keyword>
<feature type="binding site" evidence="6">
    <location>
        <position position="65"/>
    </location>
    <ligand>
        <name>S-adenosyl-L-methionine</name>
        <dbReference type="ChEBI" id="CHEBI:59789"/>
    </ligand>
</feature>
<dbReference type="InterPro" id="IPR029063">
    <property type="entry name" value="SAM-dependent_MTases_sf"/>
</dbReference>
<dbReference type="Pfam" id="PF02527">
    <property type="entry name" value="GidB"/>
    <property type="match status" value="1"/>
</dbReference>
<keyword evidence="3 6" id="KW-0489">Methyltransferase</keyword>
<feature type="binding site" evidence="6">
    <location>
        <begin position="116"/>
        <end position="117"/>
    </location>
    <ligand>
        <name>S-adenosyl-L-methionine</name>
        <dbReference type="ChEBI" id="CHEBI:59789"/>
    </ligand>
</feature>
<dbReference type="HAMAP" id="MF_00074">
    <property type="entry name" value="16SrRNA_methyltr_G"/>
    <property type="match status" value="1"/>
</dbReference>
<dbReference type="PANTHER" id="PTHR31760:SF0">
    <property type="entry name" value="S-ADENOSYL-L-METHIONINE-DEPENDENT METHYLTRANSFERASES SUPERFAMILY PROTEIN"/>
    <property type="match status" value="1"/>
</dbReference>
<evidence type="ECO:0000256" key="1">
    <source>
        <dbReference type="ARBA" id="ARBA00022490"/>
    </source>
</evidence>
<dbReference type="PANTHER" id="PTHR31760">
    <property type="entry name" value="S-ADENOSYL-L-METHIONINE-DEPENDENT METHYLTRANSFERASES SUPERFAMILY PROTEIN"/>
    <property type="match status" value="1"/>
</dbReference>
<dbReference type="Proteomes" id="UP000076983">
    <property type="component" value="Unassembled WGS sequence"/>
</dbReference>
<evidence type="ECO:0000256" key="2">
    <source>
        <dbReference type="ARBA" id="ARBA00022552"/>
    </source>
</evidence>
<dbReference type="Gene3D" id="3.40.50.150">
    <property type="entry name" value="Vaccinia Virus protein VP39"/>
    <property type="match status" value="1"/>
</dbReference>
<dbReference type="RefSeq" id="WP_063626253.1">
    <property type="nucleotide sequence ID" value="NZ_LVLH01000040.1"/>
</dbReference>
<evidence type="ECO:0000313" key="8">
    <source>
        <dbReference type="Proteomes" id="UP000076983"/>
    </source>
</evidence>
<comment type="similarity">
    <text evidence="6">Belongs to the methyltransferase superfamily. RNA methyltransferase RsmG family.</text>
</comment>
<dbReference type="STRING" id="29557.MGALLINA_04780"/>
<evidence type="ECO:0000313" key="7">
    <source>
        <dbReference type="EMBL" id="OAB48761.1"/>
    </source>
</evidence>
<evidence type="ECO:0000256" key="6">
    <source>
        <dbReference type="HAMAP-Rule" id="MF_00074"/>
    </source>
</evidence>
<evidence type="ECO:0000256" key="3">
    <source>
        <dbReference type="ARBA" id="ARBA00022603"/>
    </source>
</evidence>
<dbReference type="NCBIfam" id="TIGR00138">
    <property type="entry name" value="rsmG_gidB"/>
    <property type="match status" value="1"/>
</dbReference>
<dbReference type="SUPFAM" id="SSF53335">
    <property type="entry name" value="S-adenosyl-L-methionine-dependent methyltransferases"/>
    <property type="match status" value="1"/>
</dbReference>
<dbReference type="GO" id="GO:0070043">
    <property type="term" value="F:rRNA (guanine-N7-)-methyltransferase activity"/>
    <property type="evidence" value="ECO:0007669"/>
    <property type="project" value="UniProtKB-UniRule"/>
</dbReference>
<evidence type="ECO:0000256" key="4">
    <source>
        <dbReference type="ARBA" id="ARBA00022679"/>
    </source>
</evidence>
<comment type="function">
    <text evidence="6">Specifically methylates the N7 position of a guanine in 16S rRNA.</text>
</comment>
<comment type="caution">
    <text evidence="6">Lacks conserved residue(s) required for the propagation of feature annotation.</text>
</comment>